<sequence length="430" mass="48005">MISSFFLLAILILLNAVFASAEIAVISMNETKLKMLTEQGNKKAVKLTKLTRQPARFLATIQVAITLAGFLSSAFAADYFAQPLVDTLLQAGVPISEQVLSSLSVIVITIVLSYFSLVFGELVPKRIAMKKAETLALSLAGILYTVSKITAPLVSLLTVSTNVVLKLLGINPEETEEQVTEEEIRMMLSEGSQQGTIAKDETEMIQNVFDFNDTSAEQICTHRIDVLSLNYEDSLNTWETIIFDSRHTYYPVYRENTDNIVGILDTKDYFRTNTKTREYILKHALDTPWFVPENIKANVLFQEMKKSRKYFAVLIDEYGGMSGIITLHDLIEALVGDLYELEDDLQRPEIIQISENTWNILGSASLDDVAEAVGIKLPVERYDTYNGYVCDIIGRIPNRGESFTCEADGLKIQVHTVENHCIGETTVTLA</sequence>
<evidence type="ECO:0000256" key="9">
    <source>
        <dbReference type="PROSITE-ProRule" id="PRU00703"/>
    </source>
</evidence>
<keyword evidence="3" id="KW-1003">Cell membrane</keyword>
<evidence type="ECO:0000256" key="5">
    <source>
        <dbReference type="ARBA" id="ARBA00022737"/>
    </source>
</evidence>
<dbReference type="InterPro" id="IPR005170">
    <property type="entry name" value="Transptr-assoc_dom"/>
</dbReference>
<dbReference type="CDD" id="cd04590">
    <property type="entry name" value="CBS_pair_CorC_HlyC_assoc"/>
    <property type="match status" value="1"/>
</dbReference>
<dbReference type="Gene3D" id="3.10.580.10">
    <property type="entry name" value="CBS-domain"/>
    <property type="match status" value="1"/>
</dbReference>
<comment type="subcellular location">
    <subcellularLocation>
        <location evidence="1">Cell membrane</location>
        <topology evidence="1">Multi-pass membrane protein</topology>
    </subcellularLocation>
</comment>
<evidence type="ECO:0000313" key="14">
    <source>
        <dbReference type="EMBL" id="NSJ85053.1"/>
    </source>
</evidence>
<evidence type="ECO:0000256" key="10">
    <source>
        <dbReference type="PROSITE-ProRule" id="PRU01193"/>
    </source>
</evidence>
<keyword evidence="6 10" id="KW-1133">Transmembrane helix</keyword>
<feature type="transmembrane region" description="Helical" evidence="11">
    <location>
        <begin position="135"/>
        <end position="157"/>
    </location>
</feature>
<evidence type="ECO:0000313" key="15">
    <source>
        <dbReference type="Proteomes" id="UP000822142"/>
    </source>
</evidence>
<feature type="transmembrane region" description="Helical" evidence="11">
    <location>
        <begin position="100"/>
        <end position="123"/>
    </location>
</feature>
<gene>
    <name evidence="14" type="ORF">G5A70_02365</name>
</gene>
<evidence type="ECO:0000256" key="6">
    <source>
        <dbReference type="ARBA" id="ARBA00022989"/>
    </source>
</evidence>
<proteinExistence type="inferred from homology"/>
<keyword evidence="8 10" id="KW-0472">Membrane</keyword>
<dbReference type="EMBL" id="JAAITA010000002">
    <property type="protein sequence ID" value="NSJ85053.1"/>
    <property type="molecule type" value="Genomic_DNA"/>
</dbReference>
<dbReference type="SUPFAM" id="SSF54631">
    <property type="entry name" value="CBS-domain pair"/>
    <property type="match status" value="1"/>
</dbReference>
<dbReference type="PROSITE" id="PS51371">
    <property type="entry name" value="CBS"/>
    <property type="match status" value="1"/>
</dbReference>
<reference evidence="14 15" key="1">
    <citation type="journal article" date="2020" name="Cell Host Microbe">
        <title>Functional and Genomic Variation between Human-Derived Isolates of Lachnospiraceae Reveals Inter- and Intra-Species Diversity.</title>
        <authorList>
            <person name="Sorbara M.T."/>
            <person name="Littmann E.R."/>
            <person name="Fontana E."/>
            <person name="Moody T.U."/>
            <person name="Kohout C.E."/>
            <person name="Gjonbalaj M."/>
            <person name="Eaton V."/>
            <person name="Seok R."/>
            <person name="Leiner I.M."/>
            <person name="Pamer E.G."/>
        </authorList>
    </citation>
    <scope>NUCLEOTIDE SEQUENCE [LARGE SCALE GENOMIC DNA]</scope>
    <source>
        <strain evidence="14 15">MSK.15.26</strain>
    </source>
</reference>
<keyword evidence="5" id="KW-0677">Repeat</keyword>
<keyword evidence="4 10" id="KW-0812">Transmembrane</keyword>
<evidence type="ECO:0000256" key="11">
    <source>
        <dbReference type="SAM" id="Phobius"/>
    </source>
</evidence>
<dbReference type="PANTHER" id="PTHR43099:SF2">
    <property type="entry name" value="UPF0053 PROTEIN YRKA"/>
    <property type="match status" value="1"/>
</dbReference>
<keyword evidence="7 9" id="KW-0129">CBS domain</keyword>
<dbReference type="PANTHER" id="PTHR43099">
    <property type="entry name" value="UPF0053 PROTEIN YRKA"/>
    <property type="match status" value="1"/>
</dbReference>
<comment type="similarity">
    <text evidence="2">Belongs to the UPF0053 family.</text>
</comment>
<dbReference type="SMART" id="SM01091">
    <property type="entry name" value="CorC_HlyC"/>
    <property type="match status" value="1"/>
</dbReference>
<feature type="domain" description="CNNM transmembrane" evidence="13">
    <location>
        <begin position="1"/>
        <end position="201"/>
    </location>
</feature>
<dbReference type="Proteomes" id="UP000822142">
    <property type="component" value="Unassembled WGS sequence"/>
</dbReference>
<dbReference type="InterPro" id="IPR002550">
    <property type="entry name" value="CNNM"/>
</dbReference>
<dbReference type="InterPro" id="IPR036318">
    <property type="entry name" value="FAD-bd_PCMH-like_sf"/>
</dbReference>
<dbReference type="Gene3D" id="3.30.465.10">
    <property type="match status" value="1"/>
</dbReference>
<evidence type="ECO:0000256" key="2">
    <source>
        <dbReference type="ARBA" id="ARBA00006337"/>
    </source>
</evidence>
<organism evidence="14 15">
    <name type="scientific">Blautia hansenii</name>
    <name type="common">Ruminococcus hansenii</name>
    <dbReference type="NCBI Taxonomy" id="1322"/>
    <lineage>
        <taxon>Bacteria</taxon>
        <taxon>Bacillati</taxon>
        <taxon>Bacillota</taxon>
        <taxon>Clostridia</taxon>
        <taxon>Lachnospirales</taxon>
        <taxon>Lachnospiraceae</taxon>
        <taxon>Blautia</taxon>
    </lineage>
</organism>
<dbReference type="InterPro" id="IPR051676">
    <property type="entry name" value="UPF0053_domain"/>
</dbReference>
<name>A0ABX2I3M3_BLAHA</name>
<feature type="transmembrane region" description="Helical" evidence="11">
    <location>
        <begin position="57"/>
        <end position="80"/>
    </location>
</feature>
<dbReference type="PROSITE" id="PS51846">
    <property type="entry name" value="CNNM"/>
    <property type="match status" value="1"/>
</dbReference>
<evidence type="ECO:0000256" key="1">
    <source>
        <dbReference type="ARBA" id="ARBA00004651"/>
    </source>
</evidence>
<evidence type="ECO:0000256" key="8">
    <source>
        <dbReference type="ARBA" id="ARBA00023136"/>
    </source>
</evidence>
<dbReference type="SUPFAM" id="SSF56176">
    <property type="entry name" value="FAD-binding/transporter-associated domain-like"/>
    <property type="match status" value="1"/>
</dbReference>
<dbReference type="Pfam" id="PF03471">
    <property type="entry name" value="CorC_HlyC"/>
    <property type="match status" value="1"/>
</dbReference>
<protein>
    <submittedName>
        <fullName evidence="14">HlyC/CorC family transporter</fullName>
    </submittedName>
</protein>
<dbReference type="Pfam" id="PF01595">
    <property type="entry name" value="CNNM"/>
    <property type="match status" value="1"/>
</dbReference>
<accession>A0ABX2I3M3</accession>
<evidence type="ECO:0000259" key="13">
    <source>
        <dbReference type="PROSITE" id="PS51846"/>
    </source>
</evidence>
<feature type="transmembrane region" description="Helical" evidence="11">
    <location>
        <begin position="6"/>
        <end position="26"/>
    </location>
</feature>
<feature type="domain" description="CBS" evidence="12">
    <location>
        <begin position="284"/>
        <end position="345"/>
    </location>
</feature>
<dbReference type="InterPro" id="IPR000644">
    <property type="entry name" value="CBS_dom"/>
</dbReference>
<evidence type="ECO:0000256" key="7">
    <source>
        <dbReference type="ARBA" id="ARBA00023122"/>
    </source>
</evidence>
<dbReference type="Pfam" id="PF00571">
    <property type="entry name" value="CBS"/>
    <property type="match status" value="1"/>
</dbReference>
<keyword evidence="15" id="KW-1185">Reference proteome</keyword>
<comment type="caution">
    <text evidence="14">The sequence shown here is derived from an EMBL/GenBank/DDBJ whole genome shotgun (WGS) entry which is preliminary data.</text>
</comment>
<evidence type="ECO:0000259" key="12">
    <source>
        <dbReference type="PROSITE" id="PS51371"/>
    </source>
</evidence>
<dbReference type="RefSeq" id="WP_173747645.1">
    <property type="nucleotide sequence ID" value="NZ_JAAITA010000002.1"/>
</dbReference>
<evidence type="ECO:0000256" key="3">
    <source>
        <dbReference type="ARBA" id="ARBA00022475"/>
    </source>
</evidence>
<dbReference type="InterPro" id="IPR016169">
    <property type="entry name" value="FAD-bd_PCMH_sub2"/>
</dbReference>
<evidence type="ECO:0000256" key="4">
    <source>
        <dbReference type="ARBA" id="ARBA00022692"/>
    </source>
</evidence>
<dbReference type="InterPro" id="IPR044751">
    <property type="entry name" value="Ion_transp-like_CBS"/>
</dbReference>
<dbReference type="InterPro" id="IPR046342">
    <property type="entry name" value="CBS_dom_sf"/>
</dbReference>
<dbReference type="Gene3D" id="3.90.1280.20">
    <property type="match status" value="1"/>
</dbReference>